<name>A0A8R2NV27_ACYPI</name>
<dbReference type="OrthoDB" id="6605989at2759"/>
<dbReference type="EnsemblMetazoa" id="XM_029490283.1">
    <property type="protein sequence ID" value="XP_029346143.1"/>
    <property type="gene ID" value="LOC100575670"/>
</dbReference>
<evidence type="ECO:0000313" key="5">
    <source>
        <dbReference type="Proteomes" id="UP000007819"/>
    </source>
</evidence>
<evidence type="ECO:0000259" key="3">
    <source>
        <dbReference type="Pfam" id="PF14291"/>
    </source>
</evidence>
<dbReference type="Proteomes" id="UP000007819">
    <property type="component" value="Chromosome A2"/>
</dbReference>
<dbReference type="SUPFAM" id="SSF53098">
    <property type="entry name" value="Ribonuclease H-like"/>
    <property type="match status" value="1"/>
</dbReference>
<organism evidence="4 5">
    <name type="scientific">Acyrthosiphon pisum</name>
    <name type="common">Pea aphid</name>
    <dbReference type="NCBI Taxonomy" id="7029"/>
    <lineage>
        <taxon>Eukaryota</taxon>
        <taxon>Metazoa</taxon>
        <taxon>Ecdysozoa</taxon>
        <taxon>Arthropoda</taxon>
        <taxon>Hexapoda</taxon>
        <taxon>Insecta</taxon>
        <taxon>Pterygota</taxon>
        <taxon>Neoptera</taxon>
        <taxon>Paraneoptera</taxon>
        <taxon>Hemiptera</taxon>
        <taxon>Sternorrhyncha</taxon>
        <taxon>Aphidomorpha</taxon>
        <taxon>Aphidoidea</taxon>
        <taxon>Aphididae</taxon>
        <taxon>Macrosiphini</taxon>
        <taxon>Acyrthosiphon</taxon>
    </lineage>
</organism>
<dbReference type="AlphaFoldDB" id="A0A8R2NV27"/>
<dbReference type="GO" id="GO:0046983">
    <property type="term" value="F:protein dimerization activity"/>
    <property type="evidence" value="ECO:0007669"/>
    <property type="project" value="InterPro"/>
</dbReference>
<keyword evidence="5" id="KW-1185">Reference proteome</keyword>
<reference evidence="5" key="1">
    <citation type="submission" date="2010-06" db="EMBL/GenBank/DDBJ databases">
        <authorList>
            <person name="Jiang H."/>
            <person name="Abraham K."/>
            <person name="Ali S."/>
            <person name="Alsbrooks S.L."/>
            <person name="Anim B.N."/>
            <person name="Anosike U.S."/>
            <person name="Attaway T."/>
            <person name="Bandaranaike D.P."/>
            <person name="Battles P.K."/>
            <person name="Bell S.N."/>
            <person name="Bell A.V."/>
            <person name="Beltran B."/>
            <person name="Bickham C."/>
            <person name="Bustamante Y."/>
            <person name="Caleb T."/>
            <person name="Canada A."/>
            <person name="Cardenas V."/>
            <person name="Carter K."/>
            <person name="Chacko J."/>
            <person name="Chandrabose M.N."/>
            <person name="Chavez D."/>
            <person name="Chavez A."/>
            <person name="Chen L."/>
            <person name="Chu H.-S."/>
            <person name="Claassen K.J."/>
            <person name="Cockrell R."/>
            <person name="Collins M."/>
            <person name="Cooper J.A."/>
            <person name="Cree A."/>
            <person name="Curry S.M."/>
            <person name="Da Y."/>
            <person name="Dao M.D."/>
            <person name="Das B."/>
            <person name="Davila M.-L."/>
            <person name="Davy-Carroll L."/>
            <person name="Denson S."/>
            <person name="Dinh H."/>
            <person name="Ebong V.E."/>
            <person name="Edwards J.R."/>
            <person name="Egan A."/>
            <person name="El-Daye J."/>
            <person name="Escobedo L."/>
            <person name="Fernandez S."/>
            <person name="Fernando P.R."/>
            <person name="Flagg N."/>
            <person name="Forbes L.D."/>
            <person name="Fowler R.G."/>
            <person name="Fu Q."/>
            <person name="Gabisi R.A."/>
            <person name="Ganer J."/>
            <person name="Garbino Pronczuk A."/>
            <person name="Garcia R.M."/>
            <person name="Garner T."/>
            <person name="Garrett T.E."/>
            <person name="Gonzalez D.A."/>
            <person name="Hamid H."/>
            <person name="Hawkins E.S."/>
            <person name="Hirani K."/>
            <person name="Hogues M.E."/>
            <person name="Hollins B."/>
            <person name="Hsiao C.-H."/>
            <person name="Jabil R."/>
            <person name="James M.L."/>
            <person name="Jhangiani S.N."/>
            <person name="Johnson B."/>
            <person name="Johnson Q."/>
            <person name="Joshi V."/>
            <person name="Kalu J.B."/>
            <person name="Kam C."/>
            <person name="Kashfia A."/>
            <person name="Keebler J."/>
            <person name="Kisamo H."/>
            <person name="Kovar C.L."/>
            <person name="Lago L.A."/>
            <person name="Lai C.-Y."/>
            <person name="Laidlaw J."/>
            <person name="Lara F."/>
            <person name="Le T.-K."/>
            <person name="Lee S.L."/>
            <person name="Legall F.H."/>
            <person name="Lemon S.J."/>
            <person name="Lewis L.R."/>
            <person name="Li B."/>
            <person name="Liu Y."/>
            <person name="Liu Y.-S."/>
            <person name="Lopez J."/>
            <person name="Lozado R.J."/>
            <person name="Lu J."/>
            <person name="Madu R.C."/>
            <person name="Maheshwari M."/>
            <person name="Maheshwari R."/>
            <person name="Malloy K."/>
            <person name="Martinez E."/>
            <person name="Mathew T."/>
            <person name="Mercado I.C."/>
            <person name="Mercado C."/>
            <person name="Meyer B."/>
            <person name="Montgomery K."/>
            <person name="Morgan M.B."/>
            <person name="Munidasa M."/>
            <person name="Nazareth L.V."/>
            <person name="Nelson J."/>
            <person name="Ng B.M."/>
            <person name="Nguyen N.B."/>
            <person name="Nguyen P.Q."/>
            <person name="Nguyen T."/>
            <person name="Obregon M."/>
            <person name="Okwuonu G.O."/>
            <person name="Onwere C.G."/>
            <person name="Orozco G."/>
            <person name="Parra A."/>
            <person name="Patel S."/>
            <person name="Patil S."/>
            <person name="Perez A."/>
            <person name="Perez Y."/>
            <person name="Pham C."/>
            <person name="Primus E.L."/>
            <person name="Pu L.-L."/>
            <person name="Puazo M."/>
            <person name="Qin X."/>
            <person name="Quiroz J.B."/>
            <person name="Reese J."/>
            <person name="Richards S."/>
            <person name="Rives C.M."/>
            <person name="Robberts R."/>
            <person name="Ruiz S.J."/>
            <person name="Ruiz M.J."/>
            <person name="Santibanez J."/>
            <person name="Schneider B.W."/>
            <person name="Sisson I."/>
            <person name="Smith M."/>
            <person name="Sodergren E."/>
            <person name="Song X.-Z."/>
            <person name="Song B.B."/>
            <person name="Summersgill H."/>
            <person name="Thelus R."/>
            <person name="Thornton R.D."/>
            <person name="Trejos Z.Y."/>
            <person name="Usmani K."/>
            <person name="Vattathil S."/>
            <person name="Villasana D."/>
            <person name="Walker D.L."/>
            <person name="Wang S."/>
            <person name="Wang K."/>
            <person name="White C.S."/>
            <person name="Williams A.C."/>
            <person name="Williamson J."/>
            <person name="Wilson K."/>
            <person name="Woghiren I.O."/>
            <person name="Woodworth J.R."/>
            <person name="Worley K.C."/>
            <person name="Wright R.A."/>
            <person name="Wu W."/>
            <person name="Young L."/>
            <person name="Zhang L."/>
            <person name="Zhang J."/>
            <person name="Zhu Y."/>
            <person name="Muzny D.M."/>
            <person name="Weinstock G."/>
            <person name="Gibbs R.A."/>
        </authorList>
    </citation>
    <scope>NUCLEOTIDE SEQUENCE [LARGE SCALE GENOMIC DNA]</scope>
    <source>
        <strain evidence="5">LSR1</strain>
    </source>
</reference>
<dbReference type="InterPro" id="IPR012337">
    <property type="entry name" value="RNaseH-like_sf"/>
</dbReference>
<dbReference type="PANTHER" id="PTHR45749">
    <property type="match status" value="1"/>
</dbReference>
<protein>
    <recommendedName>
        <fullName evidence="6">Zinc finger MYM-type protein 1-like</fullName>
    </recommendedName>
</protein>
<feature type="region of interest" description="Disordered" evidence="1">
    <location>
        <begin position="1"/>
        <end position="22"/>
    </location>
</feature>
<dbReference type="Pfam" id="PF14291">
    <property type="entry name" value="DUF4371"/>
    <property type="match status" value="1"/>
</dbReference>
<sequence length="964" mass="110536">MSDNNKKYVKGGAQKTREKNKKLLTDSAKKCKKISNIFYKTSSPVNSECDSRSTATLQKKHTVQDSTGVINIDLDSSLTTNQKTTATESVLCDSRSTATLQKKHTVQDSTGVVNIDLDSSLTTNQKTTATESVLEIESLQYNLSSNEELLFKLKKNADIIEKINFVKQHPIQPSYFSNIRLDLEKLYFRKTPDDKKIARKWLSVFCIVNELKAMYCPFCIVFSSSATIFSKGCNNFKHIYDVVKIHEDSLTHRRSVEAFIQSTNEKSIEFGINNNLMTLKKNQILENIHVINEIFEIIKLLGRQNLPLRGSKNSESLYKWNDEDNLNKGNFLELVQFTAKRDATLYKHLNTAIENSKRRKANLEKKSLVSCGRGSLVTLLSKNTVNKVILSIVKSIRDKIKLELGEQHFSLQIDSTQDVSVVDQAAVCIRYIYEGEVKERLFALLKVVDSSGNGYYNMLKQLFSEHSIKFNNIIGESFDGAANMRGEYSGLQSKIKNQENPKAIYIWCYSHVLNLCICDTCKSLEAKNLFGFLNRLSTFFSESYKRMLVWLQEINSSLGSNKLKKLQKIGENNTRWWSREKALYWIFDGDQCLFPIIICALYHISISSNFEPKVCFEASSLLHNLCNFKIILTAHIFLNIFKIVGPTSRYLQTKGMDLLSAWGMIDSIKQEIGRLSFDCILNKSINFSNNMNDLLSSMNLPDDILVSSTFPVTRKSRKKRMYDEICEDESPELPLDKFRVDTYQTIVDQITISLNERFTDNNKLIADVQYLLPKNFKLIEQMPNTALKHLANLANLEHIQLCLELKNFSKVYPKINMSTIEKTKQIYHQLDTESDENTDDNEENMYENTAFPCKNKTTIHDTNNCLQCVYKLLYNLNMHVSAYSVLCASYEFFLTLSVTEVNCERTFSKLKLVKTRLRANMCQENLEALLIMSVEKQLLNDIEITKVIDYLKASSSVMSKMFSL</sequence>
<dbReference type="InterPro" id="IPR008906">
    <property type="entry name" value="HATC_C_dom"/>
</dbReference>
<dbReference type="Pfam" id="PF05699">
    <property type="entry name" value="Dimer_Tnp_hAT"/>
    <property type="match status" value="1"/>
</dbReference>
<dbReference type="GeneID" id="100575670"/>
<evidence type="ECO:0000313" key="4">
    <source>
        <dbReference type="EnsemblMetazoa" id="XP_029346143.1"/>
    </source>
</evidence>
<dbReference type="PANTHER" id="PTHR45749:SF21">
    <property type="entry name" value="DUF4371 DOMAIN-CONTAINING PROTEIN"/>
    <property type="match status" value="1"/>
</dbReference>
<evidence type="ECO:0000256" key="1">
    <source>
        <dbReference type="SAM" id="MobiDB-lite"/>
    </source>
</evidence>
<proteinExistence type="predicted"/>
<feature type="domain" description="DUF4371" evidence="3">
    <location>
        <begin position="291"/>
        <end position="490"/>
    </location>
</feature>
<dbReference type="InterPro" id="IPR025398">
    <property type="entry name" value="DUF4371"/>
</dbReference>
<dbReference type="KEGG" id="api:100575670"/>
<reference evidence="4" key="2">
    <citation type="submission" date="2022-06" db="UniProtKB">
        <authorList>
            <consortium name="EnsemblMetazoa"/>
        </authorList>
    </citation>
    <scope>IDENTIFICATION</scope>
</reference>
<evidence type="ECO:0008006" key="6">
    <source>
        <dbReference type="Google" id="ProtNLM"/>
    </source>
</evidence>
<dbReference type="RefSeq" id="XP_029346143.1">
    <property type="nucleotide sequence ID" value="XM_029490283.1"/>
</dbReference>
<feature type="domain" description="HAT C-terminal dimerisation" evidence="2">
    <location>
        <begin position="881"/>
        <end position="937"/>
    </location>
</feature>
<evidence type="ECO:0000259" key="2">
    <source>
        <dbReference type="Pfam" id="PF05699"/>
    </source>
</evidence>
<accession>A0A8R2NV27</accession>